<keyword evidence="2" id="KW-1185">Reference proteome</keyword>
<dbReference type="Pfam" id="PF02566">
    <property type="entry name" value="OsmC"/>
    <property type="match status" value="1"/>
</dbReference>
<name>A0A1E5SZR1_9BACT</name>
<evidence type="ECO:0008006" key="3">
    <source>
        <dbReference type="Google" id="ProtNLM"/>
    </source>
</evidence>
<dbReference type="NCBIfam" id="NF041052">
    <property type="entry name" value="OsmC_like_Se"/>
    <property type="match status" value="1"/>
</dbReference>
<organism evidence="1 2">
    <name type="scientific">Roseivirga misakiensis</name>
    <dbReference type="NCBI Taxonomy" id="1563681"/>
    <lineage>
        <taxon>Bacteria</taxon>
        <taxon>Pseudomonadati</taxon>
        <taxon>Bacteroidota</taxon>
        <taxon>Cytophagia</taxon>
        <taxon>Cytophagales</taxon>
        <taxon>Roseivirgaceae</taxon>
        <taxon>Roseivirga</taxon>
    </lineage>
</organism>
<evidence type="ECO:0000313" key="2">
    <source>
        <dbReference type="Proteomes" id="UP000095552"/>
    </source>
</evidence>
<dbReference type="SUPFAM" id="SSF82784">
    <property type="entry name" value="OsmC-like"/>
    <property type="match status" value="1"/>
</dbReference>
<dbReference type="InterPro" id="IPR036102">
    <property type="entry name" value="OsmC/Ohrsf"/>
</dbReference>
<comment type="caution">
    <text evidence="1">The sequence shown here is derived from an EMBL/GenBank/DDBJ whole genome shotgun (WGS) entry which is preliminary data.</text>
</comment>
<proteinExistence type="predicted"/>
<accession>A0A1E5SZR1</accession>
<dbReference type="InterPro" id="IPR015946">
    <property type="entry name" value="KH_dom-like_a/b"/>
</dbReference>
<evidence type="ECO:0000313" key="1">
    <source>
        <dbReference type="EMBL" id="OEK04611.1"/>
    </source>
</evidence>
<reference evidence="1 2" key="1">
    <citation type="submission" date="2016-08" db="EMBL/GenBank/DDBJ databases">
        <title>Draft genome of Fabibacter sp. strain SK-8.</title>
        <authorList>
            <person name="Wong S.-K."/>
            <person name="Hamasaki K."/>
            <person name="Yoshizawa S."/>
        </authorList>
    </citation>
    <scope>NUCLEOTIDE SEQUENCE [LARGE SCALE GENOMIC DNA]</scope>
    <source>
        <strain evidence="1 2">SK-8</strain>
    </source>
</reference>
<sequence length="201" mass="22502">MSEKKFYHVGELSDEQPAKTQYESTKFAKARHPEPYRFEVNLSAEAGNMQSKTGVVSVNIPGFSPVKLYCDEQPPVGEDTAPPPLAFFSAGIGFCLMTHLTDILTARKIQVDSLKLEQRIVFATNLGHMREHGYMTDGRCDMVETHVIIDSPEPEENIKDLLNEAENGCMAHFALRNPIPWSTRLVYNGKEAINRSSADQD</sequence>
<protein>
    <recommendedName>
        <fullName evidence="3">Osmotically inducible protein OsmC</fullName>
    </recommendedName>
</protein>
<gene>
    <name evidence="1" type="ORF">BFP71_14230</name>
</gene>
<dbReference type="RefSeq" id="WP_069836115.1">
    <property type="nucleotide sequence ID" value="NZ_MDGQ01000005.1"/>
</dbReference>
<dbReference type="OrthoDB" id="1433018at2"/>
<dbReference type="AlphaFoldDB" id="A0A1E5SZR1"/>
<dbReference type="Proteomes" id="UP000095552">
    <property type="component" value="Unassembled WGS sequence"/>
</dbReference>
<dbReference type="InterPro" id="IPR003718">
    <property type="entry name" value="OsmC/Ohr_fam"/>
</dbReference>
<dbReference type="Gene3D" id="3.30.300.20">
    <property type="match status" value="1"/>
</dbReference>
<dbReference type="EMBL" id="MDGQ01000005">
    <property type="protein sequence ID" value="OEK04611.1"/>
    <property type="molecule type" value="Genomic_DNA"/>
</dbReference>